<dbReference type="PANTHER" id="PTHR11934:SF0">
    <property type="entry name" value="RIBOSE-5-PHOSPHATE ISOMERASE"/>
    <property type="match status" value="1"/>
</dbReference>
<keyword evidence="1 3" id="KW-0413">Isomerase</keyword>
<dbReference type="Pfam" id="PF06026">
    <property type="entry name" value="Rib_5-P_isom_A"/>
    <property type="match status" value="1"/>
</dbReference>
<dbReference type="Proteomes" id="UP000241848">
    <property type="component" value="Unassembled WGS sequence"/>
</dbReference>
<accession>A0A2T2WGF7</accession>
<dbReference type="SUPFAM" id="SSF100950">
    <property type="entry name" value="NagB/RpiA/CoA transferase-like"/>
    <property type="match status" value="1"/>
</dbReference>
<dbReference type="GO" id="GO:0006014">
    <property type="term" value="P:D-ribose metabolic process"/>
    <property type="evidence" value="ECO:0007669"/>
    <property type="project" value="TreeGrafter"/>
</dbReference>
<dbReference type="AlphaFoldDB" id="A0A2T2WGF7"/>
<dbReference type="Gene3D" id="3.40.50.1360">
    <property type="match status" value="1"/>
</dbReference>
<evidence type="ECO:0000256" key="2">
    <source>
        <dbReference type="NCBIfam" id="TIGR00021"/>
    </source>
</evidence>
<dbReference type="EMBL" id="PXYV01000037">
    <property type="protein sequence ID" value="PSR21300.1"/>
    <property type="molecule type" value="Genomic_DNA"/>
</dbReference>
<dbReference type="GO" id="GO:0009052">
    <property type="term" value="P:pentose-phosphate shunt, non-oxidative branch"/>
    <property type="evidence" value="ECO:0007669"/>
    <property type="project" value="InterPro"/>
</dbReference>
<dbReference type="InterPro" id="IPR004788">
    <property type="entry name" value="Ribose5P_isomerase_type_A"/>
</dbReference>
<evidence type="ECO:0000256" key="1">
    <source>
        <dbReference type="ARBA" id="ARBA00023235"/>
    </source>
</evidence>
<protein>
    <recommendedName>
        <fullName evidence="2">Ribose 5-phosphate isomerase A</fullName>
        <ecNumber evidence="2">5.3.1.6</ecNumber>
    </recommendedName>
</protein>
<dbReference type="NCBIfam" id="NF001924">
    <property type="entry name" value="PRK00702.1"/>
    <property type="match status" value="1"/>
</dbReference>
<organism evidence="3 4">
    <name type="scientific">Sulfobacillus acidophilus</name>
    <dbReference type="NCBI Taxonomy" id="53633"/>
    <lineage>
        <taxon>Bacteria</taxon>
        <taxon>Bacillati</taxon>
        <taxon>Bacillota</taxon>
        <taxon>Clostridia</taxon>
        <taxon>Eubacteriales</taxon>
        <taxon>Clostridiales Family XVII. Incertae Sedis</taxon>
        <taxon>Sulfobacillus</taxon>
    </lineage>
</organism>
<dbReference type="Gene3D" id="3.30.70.260">
    <property type="match status" value="1"/>
</dbReference>
<gene>
    <name evidence="3" type="ORF">C7B45_11340</name>
</gene>
<proteinExistence type="predicted"/>
<evidence type="ECO:0000313" key="4">
    <source>
        <dbReference type="Proteomes" id="UP000241848"/>
    </source>
</evidence>
<dbReference type="NCBIfam" id="TIGR00021">
    <property type="entry name" value="rpiA"/>
    <property type="match status" value="1"/>
</dbReference>
<dbReference type="CDD" id="cd01398">
    <property type="entry name" value="RPI_A"/>
    <property type="match status" value="1"/>
</dbReference>
<dbReference type="GO" id="GO:0005829">
    <property type="term" value="C:cytosol"/>
    <property type="evidence" value="ECO:0007669"/>
    <property type="project" value="TreeGrafter"/>
</dbReference>
<evidence type="ECO:0000313" key="3">
    <source>
        <dbReference type="EMBL" id="PSR21300.1"/>
    </source>
</evidence>
<dbReference type="PANTHER" id="PTHR11934">
    <property type="entry name" value="RIBOSE-5-PHOSPHATE ISOMERASE"/>
    <property type="match status" value="1"/>
</dbReference>
<dbReference type="GO" id="GO:0004751">
    <property type="term" value="F:ribose-5-phosphate isomerase activity"/>
    <property type="evidence" value="ECO:0007669"/>
    <property type="project" value="UniProtKB-UniRule"/>
</dbReference>
<dbReference type="InterPro" id="IPR037171">
    <property type="entry name" value="NagB/RpiA_transferase-like"/>
</dbReference>
<comment type="caution">
    <text evidence="3">The sequence shown here is derived from an EMBL/GenBank/DDBJ whole genome shotgun (WGS) entry which is preliminary data.</text>
</comment>
<sequence length="227" mass="24122">MPDTDDAKRRLGIMAAQRISSGTRLGIGSGTTARAFIEALGRRVAEEGLDVTCTAASSVSERLAAHYGMTVIPLTEARDLDLAVDGADAIGTEGVLIKGGGAALVRERLVIASARHRLILVDDSKPIGPLHNVSVPIAVIPFGWTYVMAQVLTFAAQVTLRTLEAKPIVTDDGLYVLDAQFANLSDPLAMHQSLKLIEGVADTGIFAGYNPEIWVGNAQTEWPLQSF</sequence>
<reference evidence="3 4" key="1">
    <citation type="journal article" date="2014" name="BMC Genomics">
        <title>Comparison of environmental and isolate Sulfobacillus genomes reveals diverse carbon, sulfur, nitrogen, and hydrogen metabolisms.</title>
        <authorList>
            <person name="Justice N.B."/>
            <person name="Norman A."/>
            <person name="Brown C.T."/>
            <person name="Singh A."/>
            <person name="Thomas B.C."/>
            <person name="Banfield J.F."/>
        </authorList>
    </citation>
    <scope>NUCLEOTIDE SEQUENCE [LARGE SCALE GENOMIC DNA]</scope>
    <source>
        <strain evidence="3">AMDSBA3</strain>
    </source>
</reference>
<name>A0A2T2WGF7_9FIRM</name>
<dbReference type="SUPFAM" id="SSF75445">
    <property type="entry name" value="D-ribose-5-phosphate isomerase (RpiA), lid domain"/>
    <property type="match status" value="1"/>
</dbReference>
<dbReference type="EC" id="5.3.1.6" evidence="2"/>